<dbReference type="Proteomes" id="UP000054408">
    <property type="component" value="Unassembled WGS sequence"/>
</dbReference>
<dbReference type="Gene3D" id="3.60.21.10">
    <property type="match status" value="1"/>
</dbReference>
<name>A0A0L0D5H9_THETB</name>
<dbReference type="GeneID" id="25563353"/>
<dbReference type="InterPro" id="IPR004843">
    <property type="entry name" value="Calcineurin-like_PHP"/>
</dbReference>
<sequence length="243" mass="24897">MEVVTVTGAAGSIPLIVVFASDTHMRHAELPSVEEVATAADAVLGPDAPVVVVHGGDATNSGELDEIADVVEWLNALGAVFGPRLRLLAWLPGNHDRTLSGPGIYTVSDDDAAAADAFVTRAFDGELLRGAGTHCVALDDAGTAQLRVVYASMSPSMLGHTLPSPADIAAAAAEAAAADETEASTTTLWLSHEPPHGTLDCTAHGRAIGSRAIADAIATLSPHAVLCGHVHDSRGTPRLYLPP</sequence>
<protein>
    <recommendedName>
        <fullName evidence="1">Calcineurin-like phosphoesterase domain-containing protein</fullName>
    </recommendedName>
</protein>
<keyword evidence="3" id="KW-1185">Reference proteome</keyword>
<dbReference type="EMBL" id="GL349446">
    <property type="protein sequence ID" value="KNC47346.1"/>
    <property type="molecule type" value="Genomic_DNA"/>
</dbReference>
<evidence type="ECO:0000313" key="3">
    <source>
        <dbReference type="Proteomes" id="UP000054408"/>
    </source>
</evidence>
<dbReference type="InterPro" id="IPR029052">
    <property type="entry name" value="Metallo-depent_PP-like"/>
</dbReference>
<dbReference type="OrthoDB" id="630188at2759"/>
<proteinExistence type="predicted"/>
<organism evidence="2 3">
    <name type="scientific">Thecamonas trahens ATCC 50062</name>
    <dbReference type="NCBI Taxonomy" id="461836"/>
    <lineage>
        <taxon>Eukaryota</taxon>
        <taxon>Apusozoa</taxon>
        <taxon>Apusomonadida</taxon>
        <taxon>Apusomonadidae</taxon>
        <taxon>Thecamonas</taxon>
    </lineage>
</organism>
<dbReference type="RefSeq" id="XP_013759684.1">
    <property type="nucleotide sequence ID" value="XM_013904230.1"/>
</dbReference>
<dbReference type="PANTHER" id="PTHR12905">
    <property type="entry name" value="METALLOPHOSPHOESTERASE"/>
    <property type="match status" value="1"/>
</dbReference>
<dbReference type="AlphaFoldDB" id="A0A0L0D5H9"/>
<feature type="domain" description="Calcineurin-like phosphoesterase" evidence="1">
    <location>
        <begin position="17"/>
        <end position="232"/>
    </location>
</feature>
<evidence type="ECO:0000313" key="2">
    <source>
        <dbReference type="EMBL" id="KNC47346.1"/>
    </source>
</evidence>
<dbReference type="GO" id="GO:0016787">
    <property type="term" value="F:hydrolase activity"/>
    <property type="evidence" value="ECO:0007669"/>
    <property type="project" value="InterPro"/>
</dbReference>
<dbReference type="SUPFAM" id="SSF56300">
    <property type="entry name" value="Metallo-dependent phosphatases"/>
    <property type="match status" value="1"/>
</dbReference>
<reference evidence="2 3" key="1">
    <citation type="submission" date="2010-05" db="EMBL/GenBank/DDBJ databases">
        <title>The Genome Sequence of Thecamonas trahens ATCC 50062.</title>
        <authorList>
            <consortium name="The Broad Institute Genome Sequencing Platform"/>
            <person name="Russ C."/>
            <person name="Cuomo C."/>
            <person name="Shea T."/>
            <person name="Young S.K."/>
            <person name="Zeng Q."/>
            <person name="Koehrsen M."/>
            <person name="Haas B."/>
            <person name="Borodovsky M."/>
            <person name="Guigo R."/>
            <person name="Alvarado L."/>
            <person name="Berlin A."/>
            <person name="Bochicchio J."/>
            <person name="Borenstein D."/>
            <person name="Chapman S."/>
            <person name="Chen Z."/>
            <person name="Freedman E."/>
            <person name="Gellesch M."/>
            <person name="Goldberg J."/>
            <person name="Griggs A."/>
            <person name="Gujja S."/>
            <person name="Heilman E."/>
            <person name="Heiman D."/>
            <person name="Hepburn T."/>
            <person name="Howarth C."/>
            <person name="Jen D."/>
            <person name="Larson L."/>
            <person name="Mehta T."/>
            <person name="Park D."/>
            <person name="Pearson M."/>
            <person name="Roberts A."/>
            <person name="Saif S."/>
            <person name="Shenoy N."/>
            <person name="Sisk P."/>
            <person name="Stolte C."/>
            <person name="Sykes S."/>
            <person name="Thomson T."/>
            <person name="Walk T."/>
            <person name="White J."/>
            <person name="Yandava C."/>
            <person name="Burger G."/>
            <person name="Gray M.W."/>
            <person name="Holland P.W.H."/>
            <person name="King N."/>
            <person name="Lang F.B.F."/>
            <person name="Roger A.J."/>
            <person name="Ruiz-Trillo I."/>
            <person name="Lander E."/>
            <person name="Nusbaum C."/>
        </authorList>
    </citation>
    <scope>NUCLEOTIDE SEQUENCE [LARGE SCALE GENOMIC DNA]</scope>
    <source>
        <strain evidence="2 3">ATCC 50062</strain>
    </source>
</reference>
<dbReference type="Pfam" id="PF00149">
    <property type="entry name" value="Metallophos"/>
    <property type="match status" value="1"/>
</dbReference>
<evidence type="ECO:0000259" key="1">
    <source>
        <dbReference type="Pfam" id="PF00149"/>
    </source>
</evidence>
<accession>A0A0L0D5H9</accession>
<dbReference type="PANTHER" id="PTHR12905:SF0">
    <property type="entry name" value="CALCINEURIN-LIKE PHOSPHOESTERASE DOMAIN-CONTAINING PROTEIN"/>
    <property type="match status" value="1"/>
</dbReference>
<gene>
    <name evidence="2" type="ORF">AMSG_03780</name>
</gene>
<dbReference type="InterPro" id="IPR051693">
    <property type="entry name" value="UPF0046_metallophosphoest"/>
</dbReference>